<evidence type="ECO:0000256" key="1">
    <source>
        <dbReference type="SAM" id="Phobius"/>
    </source>
</evidence>
<protein>
    <submittedName>
        <fullName evidence="2">Uncharacterized protein</fullName>
    </submittedName>
</protein>
<organism evidence="2 3">
    <name type="scientific">Maledivibacter halophilus</name>
    <dbReference type="NCBI Taxonomy" id="36842"/>
    <lineage>
        <taxon>Bacteria</taxon>
        <taxon>Bacillati</taxon>
        <taxon>Bacillota</taxon>
        <taxon>Clostridia</taxon>
        <taxon>Peptostreptococcales</taxon>
        <taxon>Caminicellaceae</taxon>
        <taxon>Maledivibacter</taxon>
    </lineage>
</organism>
<feature type="transmembrane region" description="Helical" evidence="1">
    <location>
        <begin position="6"/>
        <end position="25"/>
    </location>
</feature>
<dbReference type="Proteomes" id="UP000190285">
    <property type="component" value="Unassembled WGS sequence"/>
</dbReference>
<dbReference type="AlphaFoldDB" id="A0A1T5MMF7"/>
<proteinExistence type="predicted"/>
<reference evidence="2 3" key="1">
    <citation type="submission" date="2017-02" db="EMBL/GenBank/DDBJ databases">
        <authorList>
            <person name="Peterson S.W."/>
        </authorList>
    </citation>
    <scope>NUCLEOTIDE SEQUENCE [LARGE SCALE GENOMIC DNA]</scope>
    <source>
        <strain evidence="2 3">M1</strain>
    </source>
</reference>
<evidence type="ECO:0000313" key="3">
    <source>
        <dbReference type="Proteomes" id="UP000190285"/>
    </source>
</evidence>
<evidence type="ECO:0000313" key="2">
    <source>
        <dbReference type="EMBL" id="SKC89098.1"/>
    </source>
</evidence>
<keyword evidence="1" id="KW-1133">Transmembrane helix</keyword>
<feature type="non-terminal residue" evidence="2">
    <location>
        <position position="37"/>
    </location>
</feature>
<keyword evidence="1" id="KW-0472">Membrane</keyword>
<accession>A0A1T5MMF7</accession>
<gene>
    <name evidence="2" type="ORF">SAMN02194393_04987</name>
</gene>
<keyword evidence="1" id="KW-0812">Transmembrane</keyword>
<name>A0A1T5MMF7_9FIRM</name>
<dbReference type="EMBL" id="FUZT01000018">
    <property type="protein sequence ID" value="SKC89098.1"/>
    <property type="molecule type" value="Genomic_DNA"/>
</dbReference>
<sequence>MKHKFSYVFLLLIVVVGFSLIYYFSQEKDCMFTVRNY</sequence>
<keyword evidence="3" id="KW-1185">Reference proteome</keyword>